<organism evidence="1 2">
    <name type="scientific">Tistrella bauzanensis</name>
    <dbReference type="NCBI Taxonomy" id="657419"/>
    <lineage>
        <taxon>Bacteria</taxon>
        <taxon>Pseudomonadati</taxon>
        <taxon>Pseudomonadota</taxon>
        <taxon>Alphaproteobacteria</taxon>
        <taxon>Geminicoccales</taxon>
        <taxon>Geminicoccaceae</taxon>
        <taxon>Tistrella</taxon>
    </lineage>
</organism>
<name>A0ABQ1I835_9PROT</name>
<dbReference type="Gene3D" id="2.150.10.10">
    <property type="entry name" value="Serralysin-like metalloprotease, C-terminal"/>
    <property type="match status" value="2"/>
</dbReference>
<evidence type="ECO:0008006" key="3">
    <source>
        <dbReference type="Google" id="ProtNLM"/>
    </source>
</evidence>
<protein>
    <recommendedName>
        <fullName evidence="3">Cadherin-like domain-containing protein</fullName>
    </recommendedName>
</protein>
<proteinExistence type="predicted"/>
<dbReference type="PRINTS" id="PR00313">
    <property type="entry name" value="CABNDNGRPT"/>
</dbReference>
<evidence type="ECO:0000313" key="2">
    <source>
        <dbReference type="Proteomes" id="UP000603352"/>
    </source>
</evidence>
<dbReference type="Proteomes" id="UP000603352">
    <property type="component" value="Unassembled WGS sequence"/>
</dbReference>
<sequence length="674" mass="66501">MTMSQIPTFTDLGLDDGTGGLRLPGAATLSGAGLFSATRAAQVADAASTGALRRSLRNRLLRFMTDRGAGFGGVAVAALALAACSSDNNDPLPARVTDARLVKDQVAGAGAFLDADGDRTRDEGEAGAVSDADGRVRIDGKGGQIVAEGGIDATTGAVIGRLMAPDGSEMVTPLTTLLVETADASAVLAALGLPAGTDLGTFDPLAALGGAEDALARDVLAQGHMVYATLAALQAVQDGVTDMEAADRALDLLGDRVATGETIDLADLATLDGLLTAAAGTDAVAADISRMADALAAINARLDTEMAADPLSSTARATALLADQVLPGEIAALAAGTADDGAADRLAARYGADLDALITRLADVLPDVAAADAKLVAAADVFSVARGDSLTLTPDDATYPVADDVALADGAGTLTLVSVSVPAAMAGEIAVTLDPDTGALTITPDRTFFGTTAFTYVVEDALGNRAEGLVLVDVPAWRAGAGDDLLIGTDGADRIDGLDGADIILPGAGEDTVFGGAGDDLIVGTAGPDHLSGGSGADRIVAGHAAGEAVDLFGGSGADRFILAPREADGALDLAVTIADFSGAEGDRVDLGDLRGADGAVLTIADVLGRATTVEGNAVIDLDGLLGTGGGAVSGSLTLAGVVADDLGADSFVLDGPAGWRDDLDDALGVAAAA</sequence>
<evidence type="ECO:0000313" key="1">
    <source>
        <dbReference type="EMBL" id="GGB26151.1"/>
    </source>
</evidence>
<dbReference type="SUPFAM" id="SSF51120">
    <property type="entry name" value="beta-Roll"/>
    <property type="match status" value="1"/>
</dbReference>
<comment type="caution">
    <text evidence="1">The sequence shown here is derived from an EMBL/GenBank/DDBJ whole genome shotgun (WGS) entry which is preliminary data.</text>
</comment>
<dbReference type="EMBL" id="BMDZ01000002">
    <property type="protein sequence ID" value="GGB26151.1"/>
    <property type="molecule type" value="Genomic_DNA"/>
</dbReference>
<dbReference type="Gene3D" id="2.60.40.2810">
    <property type="match status" value="1"/>
</dbReference>
<reference evidence="2" key="1">
    <citation type="journal article" date="2019" name="Int. J. Syst. Evol. Microbiol.">
        <title>The Global Catalogue of Microorganisms (GCM) 10K type strain sequencing project: providing services to taxonomists for standard genome sequencing and annotation.</title>
        <authorList>
            <consortium name="The Broad Institute Genomics Platform"/>
            <consortium name="The Broad Institute Genome Sequencing Center for Infectious Disease"/>
            <person name="Wu L."/>
            <person name="Ma J."/>
        </authorList>
    </citation>
    <scope>NUCLEOTIDE SEQUENCE [LARGE SCALE GENOMIC DNA]</scope>
    <source>
        <strain evidence="2">CGMCC 1.10188</strain>
    </source>
</reference>
<gene>
    <name evidence="1" type="ORF">GCM10011505_04240</name>
</gene>
<dbReference type="Pfam" id="PF17963">
    <property type="entry name" value="Big_9"/>
    <property type="match status" value="1"/>
</dbReference>
<dbReference type="InterPro" id="IPR001343">
    <property type="entry name" value="Hemolysn_Ca-bd"/>
</dbReference>
<dbReference type="InterPro" id="IPR011049">
    <property type="entry name" value="Serralysin-like_metalloprot_C"/>
</dbReference>
<keyword evidence="2" id="KW-1185">Reference proteome</keyword>
<accession>A0ABQ1I835</accession>
<dbReference type="Pfam" id="PF00353">
    <property type="entry name" value="HemolysinCabind"/>
    <property type="match status" value="2"/>
</dbReference>